<feature type="domain" description="Glycosyltransferase 2-like" evidence="3">
    <location>
        <begin position="14"/>
        <end position="160"/>
    </location>
</feature>
<dbReference type="AlphaFoldDB" id="A0A7G2D4G9"/>
<sequence>MKPRSSKTRGYLLVTPAKNEEANLPLLARSVVNQSLRPRLWVIVNDNSSDGTGKIADELARRHDWIEVLHLKGGGGYDLKYRYSKVVRAGFERALSLAIGRGIPFGYIGVLDADFILERRFFEKLVEAFRRDPRLGIVSGGGYYLKGKRLVWEGTDPERPKGSPRLFRRECFREVGGYREGPSPDTVSHYLARFLGWRTGQVVDAIAVQLRETEGRFGHLRGYEMLGWSNYKLGASFTSVLARAGFLMLQNPVKGYALVAGYLKAFKERERRIENGDLREMIRSDLTLGSNLRKLKRIRDARKLVPVRESDVRG</sequence>
<dbReference type="Pfam" id="PF00535">
    <property type="entry name" value="Glycos_transf_2"/>
    <property type="match status" value="1"/>
</dbReference>
<dbReference type="PANTHER" id="PTHR43630:SF1">
    <property type="entry name" value="POLY-BETA-1,6-N-ACETYL-D-GLUCOSAMINE SYNTHASE"/>
    <property type="match status" value="1"/>
</dbReference>
<evidence type="ECO:0000256" key="1">
    <source>
        <dbReference type="ARBA" id="ARBA00022676"/>
    </source>
</evidence>
<keyword evidence="2 4" id="KW-0808">Transferase</keyword>
<evidence type="ECO:0000259" key="3">
    <source>
        <dbReference type="Pfam" id="PF00535"/>
    </source>
</evidence>
<protein>
    <submittedName>
        <fullName evidence="4">Putative glycosyl transferase, family 2 protein 2</fullName>
    </submittedName>
</protein>
<evidence type="ECO:0000256" key="2">
    <source>
        <dbReference type="ARBA" id="ARBA00022679"/>
    </source>
</evidence>
<dbReference type="InterPro" id="IPR001173">
    <property type="entry name" value="Glyco_trans_2-like"/>
</dbReference>
<dbReference type="Proteomes" id="UP000516304">
    <property type="component" value="Chromosome TIRI35C"/>
</dbReference>
<dbReference type="PANTHER" id="PTHR43630">
    <property type="entry name" value="POLY-BETA-1,6-N-ACETYL-D-GLUCOSAMINE SYNTHASE"/>
    <property type="match status" value="1"/>
</dbReference>
<dbReference type="KEGG" id="tcq:TIRI35C_0012"/>
<accession>A0A7G2D4G9</accession>
<dbReference type="RefSeq" id="WP_188201272.1">
    <property type="nucleotide sequence ID" value="NZ_LR881183.1"/>
</dbReference>
<dbReference type="Gene3D" id="3.90.550.10">
    <property type="entry name" value="Spore Coat Polysaccharide Biosynthesis Protein SpsA, Chain A"/>
    <property type="match status" value="1"/>
</dbReference>
<evidence type="ECO:0000313" key="4">
    <source>
        <dbReference type="EMBL" id="CAD5243166.1"/>
    </source>
</evidence>
<dbReference type="EMBL" id="LR881183">
    <property type="protein sequence ID" value="CAD5243166.1"/>
    <property type="molecule type" value="Genomic_DNA"/>
</dbReference>
<name>A0A7G2D4G9_9EURY</name>
<keyword evidence="5" id="KW-1185">Reference proteome</keyword>
<organism evidence="4 5">
    <name type="scientific">Thermococcus camini</name>
    <dbReference type="NCBI Taxonomy" id="2016373"/>
    <lineage>
        <taxon>Archaea</taxon>
        <taxon>Methanobacteriati</taxon>
        <taxon>Methanobacteriota</taxon>
        <taxon>Thermococci</taxon>
        <taxon>Thermococcales</taxon>
        <taxon>Thermococcaceae</taxon>
        <taxon>Thermococcus</taxon>
    </lineage>
</organism>
<proteinExistence type="predicted"/>
<dbReference type="CDD" id="cd00761">
    <property type="entry name" value="Glyco_tranf_GTA_type"/>
    <property type="match status" value="1"/>
</dbReference>
<dbReference type="GO" id="GO:0016757">
    <property type="term" value="F:glycosyltransferase activity"/>
    <property type="evidence" value="ECO:0007669"/>
    <property type="project" value="UniProtKB-KW"/>
</dbReference>
<reference evidence="4 5" key="1">
    <citation type="submission" date="2020-09" db="EMBL/GenBank/DDBJ databases">
        <authorList>
            <person name="Courtine D."/>
        </authorList>
    </citation>
    <scope>NUCLEOTIDE SEQUENCE [LARGE SCALE GENOMIC DNA]</scope>
    <source>
        <strain evidence="4 5">IRI35c</strain>
    </source>
</reference>
<gene>
    <name evidence="4" type="ORF">TIRI35C_0012</name>
</gene>
<dbReference type="GeneID" id="58917750"/>
<dbReference type="InterPro" id="IPR029044">
    <property type="entry name" value="Nucleotide-diphossugar_trans"/>
</dbReference>
<keyword evidence="1" id="KW-0328">Glycosyltransferase</keyword>
<evidence type="ECO:0000313" key="5">
    <source>
        <dbReference type="Proteomes" id="UP000516304"/>
    </source>
</evidence>
<dbReference type="SUPFAM" id="SSF53448">
    <property type="entry name" value="Nucleotide-diphospho-sugar transferases"/>
    <property type="match status" value="1"/>
</dbReference>